<protein>
    <submittedName>
        <fullName evidence="6">DNA-binding response regulator</fullName>
    </submittedName>
</protein>
<dbReference type="AlphaFoldDB" id="A0A2U1ZSM1"/>
<evidence type="ECO:0000259" key="5">
    <source>
        <dbReference type="PROSITE" id="PS50110"/>
    </source>
</evidence>
<proteinExistence type="predicted"/>
<sequence length="206" mass="21739">MRVLLCDDHPVYRDGLRTLLQELGLDVVAEAASGEEAVHRAAELAPDVVVMDLSMPGIGGVEATRRIVAARPETRVLALTMIEEDATMLAALRAGASGYLLKGATGAEISAALDAVGRGAVTIAPEVATGLRSGLHRPDPFPQLTPREHDVLRLMSRGRTNELIAQTLHLSVKTVRNVVSSIFLKLGVSTRAQAVATARDAGVDGH</sequence>
<dbReference type="SUPFAM" id="SSF52172">
    <property type="entry name" value="CheY-like"/>
    <property type="match status" value="1"/>
</dbReference>
<evidence type="ECO:0000259" key="4">
    <source>
        <dbReference type="PROSITE" id="PS50043"/>
    </source>
</evidence>
<feature type="modified residue" description="4-aspartylphosphate" evidence="3">
    <location>
        <position position="52"/>
    </location>
</feature>
<evidence type="ECO:0000313" key="7">
    <source>
        <dbReference type="Proteomes" id="UP000245166"/>
    </source>
</evidence>
<comment type="caution">
    <text evidence="6">The sequence shown here is derived from an EMBL/GenBank/DDBJ whole genome shotgun (WGS) entry which is preliminary data.</text>
</comment>
<dbReference type="PANTHER" id="PTHR43214">
    <property type="entry name" value="TWO-COMPONENT RESPONSE REGULATOR"/>
    <property type="match status" value="1"/>
</dbReference>
<reference evidence="6 7" key="1">
    <citation type="submission" date="2018-03" db="EMBL/GenBank/DDBJ databases">
        <title>Genome assembly of novel Miniimonas species PCH200.</title>
        <authorList>
            <person name="Thakur V."/>
            <person name="Kumar V."/>
            <person name="Singh D."/>
        </authorList>
    </citation>
    <scope>NUCLEOTIDE SEQUENCE [LARGE SCALE GENOMIC DNA]</scope>
    <source>
        <strain evidence="6 7">PCH200</strain>
    </source>
</reference>
<dbReference type="SUPFAM" id="SSF46894">
    <property type="entry name" value="C-terminal effector domain of the bipartite response regulators"/>
    <property type="match status" value="1"/>
</dbReference>
<dbReference type="PANTHER" id="PTHR43214:SF43">
    <property type="entry name" value="TWO-COMPONENT RESPONSE REGULATOR"/>
    <property type="match status" value="1"/>
</dbReference>
<dbReference type="InterPro" id="IPR000792">
    <property type="entry name" value="Tscrpt_reg_LuxR_C"/>
</dbReference>
<dbReference type="PROSITE" id="PS50043">
    <property type="entry name" value="HTH_LUXR_2"/>
    <property type="match status" value="1"/>
</dbReference>
<keyword evidence="2 6" id="KW-0238">DNA-binding</keyword>
<keyword evidence="7" id="KW-1185">Reference proteome</keyword>
<organism evidence="6 7">
    <name type="scientific">Serinibacter arcticus</name>
    <dbReference type="NCBI Taxonomy" id="1655435"/>
    <lineage>
        <taxon>Bacteria</taxon>
        <taxon>Bacillati</taxon>
        <taxon>Actinomycetota</taxon>
        <taxon>Actinomycetes</taxon>
        <taxon>Micrococcales</taxon>
        <taxon>Beutenbergiaceae</taxon>
        <taxon>Serinibacter</taxon>
    </lineage>
</organism>
<dbReference type="InterPro" id="IPR016032">
    <property type="entry name" value="Sig_transdc_resp-reg_C-effctor"/>
</dbReference>
<evidence type="ECO:0000256" key="3">
    <source>
        <dbReference type="PROSITE-ProRule" id="PRU00169"/>
    </source>
</evidence>
<gene>
    <name evidence="6" type="ORF">C8046_03895</name>
</gene>
<dbReference type="SMART" id="SM00421">
    <property type="entry name" value="HTH_LUXR"/>
    <property type="match status" value="1"/>
</dbReference>
<dbReference type="GO" id="GO:0000160">
    <property type="term" value="P:phosphorelay signal transduction system"/>
    <property type="evidence" value="ECO:0007669"/>
    <property type="project" value="InterPro"/>
</dbReference>
<feature type="domain" description="HTH luxR-type" evidence="4">
    <location>
        <begin position="137"/>
        <end position="202"/>
    </location>
</feature>
<dbReference type="InterPro" id="IPR039420">
    <property type="entry name" value="WalR-like"/>
</dbReference>
<dbReference type="CDD" id="cd06170">
    <property type="entry name" value="LuxR_C_like"/>
    <property type="match status" value="1"/>
</dbReference>
<dbReference type="Gene3D" id="3.40.50.2300">
    <property type="match status" value="1"/>
</dbReference>
<dbReference type="PROSITE" id="PS00622">
    <property type="entry name" value="HTH_LUXR_1"/>
    <property type="match status" value="1"/>
</dbReference>
<dbReference type="GO" id="GO:0003677">
    <property type="term" value="F:DNA binding"/>
    <property type="evidence" value="ECO:0007669"/>
    <property type="project" value="UniProtKB-KW"/>
</dbReference>
<evidence type="ECO:0000256" key="1">
    <source>
        <dbReference type="ARBA" id="ARBA00022553"/>
    </source>
</evidence>
<dbReference type="Pfam" id="PF00072">
    <property type="entry name" value="Response_reg"/>
    <property type="match status" value="1"/>
</dbReference>
<keyword evidence="1 3" id="KW-0597">Phosphoprotein</keyword>
<evidence type="ECO:0000313" key="6">
    <source>
        <dbReference type="EMBL" id="PWD49950.1"/>
    </source>
</evidence>
<dbReference type="InterPro" id="IPR001789">
    <property type="entry name" value="Sig_transdc_resp-reg_receiver"/>
</dbReference>
<dbReference type="InterPro" id="IPR011006">
    <property type="entry name" value="CheY-like_superfamily"/>
</dbReference>
<dbReference type="CDD" id="cd17535">
    <property type="entry name" value="REC_NarL-like"/>
    <property type="match status" value="1"/>
</dbReference>
<dbReference type="EMBL" id="PYHR01000002">
    <property type="protein sequence ID" value="PWD49950.1"/>
    <property type="molecule type" value="Genomic_DNA"/>
</dbReference>
<dbReference type="RefSeq" id="WP_109228334.1">
    <property type="nucleotide sequence ID" value="NZ_PYHR01000002.1"/>
</dbReference>
<dbReference type="Proteomes" id="UP000245166">
    <property type="component" value="Unassembled WGS sequence"/>
</dbReference>
<name>A0A2U1ZSM1_9MICO</name>
<evidence type="ECO:0000256" key="2">
    <source>
        <dbReference type="ARBA" id="ARBA00023125"/>
    </source>
</evidence>
<dbReference type="InterPro" id="IPR058245">
    <property type="entry name" value="NreC/VraR/RcsB-like_REC"/>
</dbReference>
<feature type="domain" description="Response regulatory" evidence="5">
    <location>
        <begin position="2"/>
        <end position="117"/>
    </location>
</feature>
<dbReference type="PRINTS" id="PR00038">
    <property type="entry name" value="HTHLUXR"/>
</dbReference>
<dbReference type="OrthoDB" id="9808843at2"/>
<dbReference type="Pfam" id="PF00196">
    <property type="entry name" value="GerE"/>
    <property type="match status" value="1"/>
</dbReference>
<dbReference type="SMART" id="SM00448">
    <property type="entry name" value="REC"/>
    <property type="match status" value="1"/>
</dbReference>
<accession>A0A2U1ZSM1</accession>
<dbReference type="GO" id="GO:0006355">
    <property type="term" value="P:regulation of DNA-templated transcription"/>
    <property type="evidence" value="ECO:0007669"/>
    <property type="project" value="InterPro"/>
</dbReference>
<dbReference type="PROSITE" id="PS50110">
    <property type="entry name" value="RESPONSE_REGULATORY"/>
    <property type="match status" value="1"/>
</dbReference>